<evidence type="ECO:0000256" key="5">
    <source>
        <dbReference type="ARBA" id="ARBA00023136"/>
    </source>
</evidence>
<gene>
    <name evidence="9" type="primary">crcB_10</name>
    <name evidence="9" type="ORF">GALL_239170</name>
</gene>
<dbReference type="InterPro" id="IPR003691">
    <property type="entry name" value="FluC"/>
</dbReference>
<dbReference type="GO" id="GO:1903425">
    <property type="term" value="F:fluoride transmembrane transporter activity"/>
    <property type="evidence" value="ECO:0007669"/>
    <property type="project" value="TreeGrafter"/>
</dbReference>
<evidence type="ECO:0000256" key="7">
    <source>
        <dbReference type="ARBA" id="ARBA00035585"/>
    </source>
</evidence>
<accession>A0A1J5RXA7</accession>
<reference evidence="9" key="1">
    <citation type="submission" date="2016-10" db="EMBL/GenBank/DDBJ databases">
        <title>Sequence of Gallionella enrichment culture.</title>
        <authorList>
            <person name="Poehlein A."/>
            <person name="Muehling M."/>
            <person name="Daniel R."/>
        </authorList>
    </citation>
    <scope>NUCLEOTIDE SEQUENCE</scope>
</reference>
<comment type="caution">
    <text evidence="9">The sequence shown here is derived from an EMBL/GenBank/DDBJ whole genome shotgun (WGS) entry which is preliminary data.</text>
</comment>
<keyword evidence="4 8" id="KW-1133">Transmembrane helix</keyword>
<feature type="transmembrane region" description="Helical" evidence="8">
    <location>
        <begin position="98"/>
        <end position="119"/>
    </location>
</feature>
<sequence>MTFLYIAIFALIGAFSRYGHTLVVQRALGRSFPFATLSINIVGSFLMGFLFYETLKYAAISPAIRTGILTGGVGTYTTFSTFSLETLALIENGEAAKAGLYVVLSVFLSMLGTALGAYLSHNLGV</sequence>
<organism evidence="9">
    <name type="scientific">mine drainage metagenome</name>
    <dbReference type="NCBI Taxonomy" id="410659"/>
    <lineage>
        <taxon>unclassified sequences</taxon>
        <taxon>metagenomes</taxon>
        <taxon>ecological metagenomes</taxon>
    </lineage>
</organism>
<protein>
    <submittedName>
        <fullName evidence="9">Putative fluoride ion transporter CrcB</fullName>
    </submittedName>
</protein>
<evidence type="ECO:0000256" key="2">
    <source>
        <dbReference type="ARBA" id="ARBA00022475"/>
    </source>
</evidence>
<comment type="subcellular location">
    <subcellularLocation>
        <location evidence="1">Cell membrane</location>
        <topology evidence="1">Multi-pass membrane protein</topology>
    </subcellularLocation>
</comment>
<keyword evidence="5 8" id="KW-0472">Membrane</keyword>
<name>A0A1J5RXA7_9ZZZZ</name>
<dbReference type="NCBIfam" id="TIGR00494">
    <property type="entry name" value="crcB"/>
    <property type="match status" value="1"/>
</dbReference>
<keyword evidence="3 8" id="KW-0812">Transmembrane</keyword>
<dbReference type="AlphaFoldDB" id="A0A1J5RXA7"/>
<dbReference type="PANTHER" id="PTHR28259:SF1">
    <property type="entry name" value="FLUORIDE EXPORT PROTEIN 1-RELATED"/>
    <property type="match status" value="1"/>
</dbReference>
<comment type="similarity">
    <text evidence="6">Belongs to the fluoride channel Fluc/FEX (TC 1.A.43) family.</text>
</comment>
<keyword evidence="2" id="KW-1003">Cell membrane</keyword>
<evidence type="ECO:0000256" key="8">
    <source>
        <dbReference type="SAM" id="Phobius"/>
    </source>
</evidence>
<comment type="catalytic activity">
    <reaction evidence="7">
        <text>fluoride(in) = fluoride(out)</text>
        <dbReference type="Rhea" id="RHEA:76159"/>
        <dbReference type="ChEBI" id="CHEBI:17051"/>
    </reaction>
    <physiologicalReaction direction="left-to-right" evidence="7">
        <dbReference type="Rhea" id="RHEA:76160"/>
    </physiologicalReaction>
</comment>
<dbReference type="HAMAP" id="MF_00454">
    <property type="entry name" value="FluC"/>
    <property type="match status" value="1"/>
</dbReference>
<evidence type="ECO:0000256" key="4">
    <source>
        <dbReference type="ARBA" id="ARBA00022989"/>
    </source>
</evidence>
<evidence type="ECO:0000313" key="9">
    <source>
        <dbReference type="EMBL" id="OIQ94099.1"/>
    </source>
</evidence>
<evidence type="ECO:0000256" key="3">
    <source>
        <dbReference type="ARBA" id="ARBA00022692"/>
    </source>
</evidence>
<dbReference type="Pfam" id="PF02537">
    <property type="entry name" value="CRCB"/>
    <property type="match status" value="1"/>
</dbReference>
<feature type="transmembrane region" description="Helical" evidence="8">
    <location>
        <begin position="32"/>
        <end position="52"/>
    </location>
</feature>
<proteinExistence type="inferred from homology"/>
<evidence type="ECO:0000256" key="1">
    <source>
        <dbReference type="ARBA" id="ARBA00004651"/>
    </source>
</evidence>
<dbReference type="GO" id="GO:0005886">
    <property type="term" value="C:plasma membrane"/>
    <property type="evidence" value="ECO:0007669"/>
    <property type="project" value="UniProtKB-SubCell"/>
</dbReference>
<dbReference type="PANTHER" id="PTHR28259">
    <property type="entry name" value="FLUORIDE EXPORT PROTEIN 1-RELATED"/>
    <property type="match status" value="1"/>
</dbReference>
<evidence type="ECO:0000256" key="6">
    <source>
        <dbReference type="ARBA" id="ARBA00035120"/>
    </source>
</evidence>
<dbReference type="EMBL" id="MLJW01000193">
    <property type="protein sequence ID" value="OIQ94099.1"/>
    <property type="molecule type" value="Genomic_DNA"/>
</dbReference>